<dbReference type="EMBL" id="BQFW01000008">
    <property type="protein sequence ID" value="GJJ73580.1"/>
    <property type="molecule type" value="Genomic_DNA"/>
</dbReference>
<organism evidence="3 4">
    <name type="scientific">Entomortierella parvispora</name>
    <dbReference type="NCBI Taxonomy" id="205924"/>
    <lineage>
        <taxon>Eukaryota</taxon>
        <taxon>Fungi</taxon>
        <taxon>Fungi incertae sedis</taxon>
        <taxon>Mucoromycota</taxon>
        <taxon>Mortierellomycotina</taxon>
        <taxon>Mortierellomycetes</taxon>
        <taxon>Mortierellales</taxon>
        <taxon>Mortierellaceae</taxon>
        <taxon>Entomortierella</taxon>
    </lineage>
</organism>
<accession>A0A9P3HBP2</accession>
<dbReference type="OrthoDB" id="2553298at2759"/>
<reference evidence="3" key="1">
    <citation type="submission" date="2021-11" db="EMBL/GenBank/DDBJ databases">
        <authorList>
            <person name="Herlambang A."/>
            <person name="Guo Y."/>
            <person name="Takashima Y."/>
            <person name="Nishizawa T."/>
        </authorList>
    </citation>
    <scope>NUCLEOTIDE SEQUENCE</scope>
    <source>
        <strain evidence="3">E1425</strain>
    </source>
</reference>
<evidence type="ECO:0000313" key="3">
    <source>
        <dbReference type="EMBL" id="GJJ73580.1"/>
    </source>
</evidence>
<sequence length="245" mass="27027">MSGKKVTPHQMRKNLAYVQEGKPDFMKMLTGQSEDAANKDPRNPYRKPIGIEAKFQYEEQDDDDETAHDILNEREEERPTVVVLKDGKHLDERQVKNILKNLPAGLSDAEIQKRLAEGKGSSSGDEKNESEEEEEEEDKDPVDANGKILFRRPKGSTKSTKGSKETTGLNTSKSKKSFEEVMLAEAEAKVSQLKRKSGATAAGGSATTESGSKKPATTKKTESSGTKKKQKTKATTSMLSFDDEE</sequence>
<feature type="compositionally biased region" description="Basic residues" evidence="1">
    <location>
        <begin position="1"/>
        <end position="12"/>
    </location>
</feature>
<comment type="caution">
    <text evidence="3">The sequence shown here is derived from an EMBL/GenBank/DDBJ whole genome shotgun (WGS) entry which is preliminary data.</text>
</comment>
<feature type="compositionally biased region" description="Acidic residues" evidence="1">
    <location>
        <begin position="128"/>
        <end position="140"/>
    </location>
</feature>
<feature type="compositionally biased region" description="Low complexity" evidence="1">
    <location>
        <begin position="198"/>
        <end position="214"/>
    </location>
</feature>
<feature type="region of interest" description="Disordered" evidence="1">
    <location>
        <begin position="1"/>
        <end position="20"/>
    </location>
</feature>
<evidence type="ECO:0000256" key="1">
    <source>
        <dbReference type="SAM" id="MobiDB-lite"/>
    </source>
</evidence>
<evidence type="ECO:0000313" key="4">
    <source>
        <dbReference type="Proteomes" id="UP000827284"/>
    </source>
</evidence>
<dbReference type="Proteomes" id="UP000827284">
    <property type="component" value="Unassembled WGS sequence"/>
</dbReference>
<keyword evidence="4" id="KW-1185">Reference proteome</keyword>
<reference evidence="3" key="2">
    <citation type="journal article" date="2022" name="Microbiol. Resour. Announc.">
        <title>Whole-Genome Sequence of Entomortierella parvispora E1425, a Mucoromycotan Fungus Associated with Burkholderiaceae-Related Endosymbiotic Bacteria.</title>
        <authorList>
            <person name="Herlambang A."/>
            <person name="Guo Y."/>
            <person name="Takashima Y."/>
            <person name="Narisawa K."/>
            <person name="Ohta H."/>
            <person name="Nishizawa T."/>
        </authorList>
    </citation>
    <scope>NUCLEOTIDE SEQUENCE</scope>
    <source>
        <strain evidence="3">E1425</strain>
    </source>
</reference>
<dbReference type="Pfam" id="PF15377">
    <property type="entry name" value="DUF4604"/>
    <property type="match status" value="1"/>
</dbReference>
<dbReference type="AlphaFoldDB" id="A0A9P3HBP2"/>
<feature type="domain" description="DUF4604" evidence="2">
    <location>
        <begin position="13"/>
        <end position="245"/>
    </location>
</feature>
<protein>
    <recommendedName>
        <fullName evidence="2">DUF4604 domain-containing protein</fullName>
    </recommendedName>
</protein>
<dbReference type="InterPro" id="IPR040219">
    <property type="entry name" value="KIAA1143-like"/>
</dbReference>
<proteinExistence type="predicted"/>
<feature type="region of interest" description="Disordered" evidence="1">
    <location>
        <begin position="55"/>
        <end position="245"/>
    </location>
</feature>
<name>A0A9P3HBP2_9FUNG</name>
<dbReference type="PANTHER" id="PTHR31195">
    <property type="entry name" value="GEO02494P1"/>
    <property type="match status" value="1"/>
</dbReference>
<dbReference type="InterPro" id="IPR027911">
    <property type="entry name" value="DUF4604"/>
</dbReference>
<evidence type="ECO:0000259" key="2">
    <source>
        <dbReference type="Pfam" id="PF15377"/>
    </source>
</evidence>
<dbReference type="PANTHER" id="PTHR31195:SF2">
    <property type="entry name" value="GEO02494P1"/>
    <property type="match status" value="1"/>
</dbReference>
<feature type="compositionally biased region" description="Basic and acidic residues" evidence="1">
    <location>
        <begin position="67"/>
        <end position="95"/>
    </location>
</feature>
<feature type="compositionally biased region" description="Low complexity" evidence="1">
    <location>
        <begin position="156"/>
        <end position="168"/>
    </location>
</feature>
<gene>
    <name evidence="3" type="ORF">EMPS_05938</name>
</gene>